<accession>G4NVV8</accession>
<organism evidence="1 2">
    <name type="scientific">Bacillus spizizenii (strain DSM 15029 / JCM 12233 / NBRC 101239 / NRRL B-23049 / TU-B-10)</name>
    <name type="common">Bacillus subtilis subsp. spizizenii</name>
    <dbReference type="NCBI Taxonomy" id="1052585"/>
    <lineage>
        <taxon>Bacteria</taxon>
        <taxon>Bacillati</taxon>
        <taxon>Bacillota</taxon>
        <taxon>Bacilli</taxon>
        <taxon>Bacillales</taxon>
        <taxon>Bacillaceae</taxon>
        <taxon>Bacillus</taxon>
    </lineage>
</organism>
<dbReference type="AlphaFoldDB" id="G4NVV8"/>
<protein>
    <submittedName>
        <fullName evidence="1">Uncharacterized protein</fullName>
    </submittedName>
</protein>
<evidence type="ECO:0000313" key="1">
    <source>
        <dbReference type="EMBL" id="AEP86789.1"/>
    </source>
</evidence>
<reference evidence="1 2" key="1">
    <citation type="journal article" date="2012" name="J. Bacteriol.">
        <title>Whole-genome sequences of Bacillus subtilis and close relatives.</title>
        <authorList>
            <person name="Earl A.M."/>
            <person name="Eppinger M."/>
            <person name="Fricke W.F."/>
            <person name="Rosovitz M.J."/>
            <person name="Rasko D.A."/>
            <person name="Daugherty S."/>
            <person name="Losick R."/>
            <person name="Kolter R."/>
            <person name="Ravel J."/>
        </authorList>
    </citation>
    <scope>NUCLEOTIDE SEQUENCE [LARGE SCALE GENOMIC DNA]</scope>
    <source>
        <strain evidence="2">DSM 15029 / JCM 12233 / NBRC 101239 / NRRL B-23049 / TU-B-10</strain>
    </source>
</reference>
<dbReference type="Proteomes" id="UP000002651">
    <property type="component" value="Chromosome"/>
</dbReference>
<dbReference type="STRING" id="1052585.GYO_2157"/>
<gene>
    <name evidence="1" type="ordered locus">GYO_2157</name>
</gene>
<dbReference type="HOGENOM" id="CLU_3076893_0_0_9"/>
<dbReference type="KEGG" id="bst:GYO_2157"/>
<proteinExistence type="predicted"/>
<dbReference type="EMBL" id="CP002905">
    <property type="protein sequence ID" value="AEP86789.1"/>
    <property type="molecule type" value="Genomic_DNA"/>
</dbReference>
<sequence>MTFHLFIPFSSSISFALYYTKEEKKELSITVKQPILFLSDKQEKEDDLTHPL</sequence>
<name>G4NVV8_BACS4</name>
<keyword evidence="2" id="KW-1185">Reference proteome</keyword>
<evidence type="ECO:0000313" key="2">
    <source>
        <dbReference type="Proteomes" id="UP000002651"/>
    </source>
</evidence>